<accession>A0AAV4PYS1</accession>
<sequence>MPVENVAGVIRSPPNRATVISCVEEHYQDSPSLPPSFSSHFGPVSDNKGKLLQECREIASVGTERREKKRKRAKKRRRRRGEADQVKWKIACRLRNKRWSSHYQHGRKNWLNLKRGENGFGTEELKFWEVEFSPCNDGTQRDLAR</sequence>
<dbReference type="AlphaFoldDB" id="A0AAV4PYS1"/>
<dbReference type="EMBL" id="BPLQ01003747">
    <property type="protein sequence ID" value="GIY02813.1"/>
    <property type="molecule type" value="Genomic_DNA"/>
</dbReference>
<evidence type="ECO:0000256" key="1">
    <source>
        <dbReference type="SAM" id="MobiDB-lite"/>
    </source>
</evidence>
<organism evidence="2 3">
    <name type="scientific">Caerostris darwini</name>
    <dbReference type="NCBI Taxonomy" id="1538125"/>
    <lineage>
        <taxon>Eukaryota</taxon>
        <taxon>Metazoa</taxon>
        <taxon>Ecdysozoa</taxon>
        <taxon>Arthropoda</taxon>
        <taxon>Chelicerata</taxon>
        <taxon>Arachnida</taxon>
        <taxon>Araneae</taxon>
        <taxon>Araneomorphae</taxon>
        <taxon>Entelegynae</taxon>
        <taxon>Araneoidea</taxon>
        <taxon>Araneidae</taxon>
        <taxon>Caerostris</taxon>
    </lineage>
</organism>
<dbReference type="Proteomes" id="UP001054837">
    <property type="component" value="Unassembled WGS sequence"/>
</dbReference>
<gene>
    <name evidence="2" type="ORF">CDAR_608171</name>
</gene>
<feature type="region of interest" description="Disordered" evidence="1">
    <location>
        <begin position="61"/>
        <end position="83"/>
    </location>
</feature>
<protein>
    <submittedName>
        <fullName evidence="2">Uncharacterized protein</fullName>
    </submittedName>
</protein>
<proteinExistence type="predicted"/>
<reference evidence="2 3" key="1">
    <citation type="submission" date="2021-06" db="EMBL/GenBank/DDBJ databases">
        <title>Caerostris darwini draft genome.</title>
        <authorList>
            <person name="Kono N."/>
            <person name="Arakawa K."/>
        </authorList>
    </citation>
    <scope>NUCLEOTIDE SEQUENCE [LARGE SCALE GENOMIC DNA]</scope>
</reference>
<name>A0AAV4PYS1_9ARAC</name>
<comment type="caution">
    <text evidence="2">The sequence shown here is derived from an EMBL/GenBank/DDBJ whole genome shotgun (WGS) entry which is preliminary data.</text>
</comment>
<keyword evidence="3" id="KW-1185">Reference proteome</keyword>
<evidence type="ECO:0000313" key="3">
    <source>
        <dbReference type="Proteomes" id="UP001054837"/>
    </source>
</evidence>
<evidence type="ECO:0000313" key="2">
    <source>
        <dbReference type="EMBL" id="GIY02813.1"/>
    </source>
</evidence>
<feature type="compositionally biased region" description="Basic residues" evidence="1">
    <location>
        <begin position="67"/>
        <end position="80"/>
    </location>
</feature>